<dbReference type="EMBL" id="CP042437">
    <property type="protein sequence ID" value="QEC79392.1"/>
    <property type="molecule type" value="Genomic_DNA"/>
</dbReference>
<reference evidence="2 3" key="1">
    <citation type="journal article" date="2013" name="J. Microbiol.">
        <title>Mucilaginibacter ginsenosidivorax sp. nov., with ginsenoside converting activity isolated from sediment.</title>
        <authorList>
            <person name="Kim J.K."/>
            <person name="Choi T.E."/>
            <person name="Liu Q.M."/>
            <person name="Park H.Y."/>
            <person name="Yi T.H."/>
            <person name="Yoon M.H."/>
            <person name="Kim S.C."/>
            <person name="Im W.T."/>
        </authorList>
    </citation>
    <scope>NUCLEOTIDE SEQUENCE [LARGE SCALE GENOMIC DNA]</scope>
    <source>
        <strain evidence="2 3">KHI28</strain>
    </source>
</reference>
<dbReference type="InterPro" id="IPR013783">
    <property type="entry name" value="Ig-like_fold"/>
</dbReference>
<dbReference type="AlphaFoldDB" id="A0A5B8W914"/>
<evidence type="ECO:0000256" key="1">
    <source>
        <dbReference type="SAM" id="SignalP"/>
    </source>
</evidence>
<dbReference type="InterPro" id="IPR037066">
    <property type="entry name" value="Plug_dom_sf"/>
</dbReference>
<evidence type="ECO:0000313" key="3">
    <source>
        <dbReference type="Proteomes" id="UP000321362"/>
    </source>
</evidence>
<dbReference type="Gene3D" id="2.60.40.10">
    <property type="entry name" value="Immunoglobulins"/>
    <property type="match status" value="1"/>
</dbReference>
<keyword evidence="3" id="KW-1185">Reference proteome</keyword>
<sequence length="792" mass="86299">MKKIVPALFCALCFCAPAFSQDAKAPLSLDGIVSRLQTLSTTKAIEKVYLHFDRTTYSAGDTAFFKAYLTLGEQHQLSKLSGVLHADLVNPNDSLVKYITLQVNNGLAWGDFPLPNSLPKGIYHIKAYTKWMLNSADPNVFDQPIIITSPVLPTRVLSAQQTKIANKYDIQFFPEGGTFVNDIPAKLAFKAIDHNGMGASVKGVVVDNLNAEITKFETRHLGMGIINITPVEGRTYKAKLTYADGTNATVDLPKADEKGMALLVNNTNPDKLLIEINANRAYYLANKNKEIGIAIYSGGGAVRSVKTTLDGQVLDLNLGKKDFQTGIVRVTLFSQTGEPMNERLSFIQNDDLMNLQTAVNKSSYTTREKVHLTLNAKKDDKPVVGYFSASVIDATKIPVDESAETTILTHLLLTSDLKGFVEQPNYYFNRVTNDTRADLDVLMLTQGYRRFEWKQLLGNDETTALAYPVERGLDISGTVKANSGTPVANGNVTLLAKNGGSMLTQVTDANGRFNFPNLAYSDNTPFVIQAKTADGKNNIQIIMDQPKELTLTLDNNKLAGGNNMEKSDGKTAPASVYMADASGKLLKEVIVKDKYLESHTNTITDFADQSGLGRSLEGRLPGVSLTNGVPYLRERVGISEAGPMLVIIDGVQGGSITDLNVSDVESVKMLKNVDAAIYGFQGSNGVLVITTKKNKGQAVNKKLSPGLITYAPKGFYKARTFYSPAYGGSVKQANKADDRVTIYWNPDVVTDKDGSASFDFYNADGKGNYRVIIEGIDDNGNVGRSVYTYKVE</sequence>
<dbReference type="SUPFAM" id="SSF49478">
    <property type="entry name" value="Cna protein B-type domain"/>
    <property type="match status" value="1"/>
</dbReference>
<evidence type="ECO:0000313" key="2">
    <source>
        <dbReference type="EMBL" id="QEC79392.1"/>
    </source>
</evidence>
<dbReference type="Proteomes" id="UP000321362">
    <property type="component" value="Chromosome"/>
</dbReference>
<dbReference type="KEGG" id="mgk:FSB76_26845"/>
<keyword evidence="1" id="KW-0732">Signal</keyword>
<protein>
    <submittedName>
        <fullName evidence="2">Uncharacterized protein</fullName>
    </submittedName>
</protein>
<feature type="chain" id="PRO_5022773284" evidence="1">
    <location>
        <begin position="21"/>
        <end position="792"/>
    </location>
</feature>
<dbReference type="Gene3D" id="2.170.130.10">
    <property type="entry name" value="TonB-dependent receptor, plug domain"/>
    <property type="match status" value="1"/>
</dbReference>
<accession>A0A5B8W914</accession>
<feature type="signal peptide" evidence="1">
    <location>
        <begin position="1"/>
        <end position="20"/>
    </location>
</feature>
<dbReference type="Pfam" id="PF13620">
    <property type="entry name" value="CarboxypepD_reg"/>
    <property type="match status" value="1"/>
</dbReference>
<dbReference type="OrthoDB" id="679547at2"/>
<dbReference type="RefSeq" id="WP_147058946.1">
    <property type="nucleotide sequence ID" value="NZ_CP042437.1"/>
</dbReference>
<name>A0A5B8W914_9SPHI</name>
<organism evidence="2 3">
    <name type="scientific">Mucilaginibacter ginsenosidivorax</name>
    <dbReference type="NCBI Taxonomy" id="862126"/>
    <lineage>
        <taxon>Bacteria</taxon>
        <taxon>Pseudomonadati</taxon>
        <taxon>Bacteroidota</taxon>
        <taxon>Sphingobacteriia</taxon>
        <taxon>Sphingobacteriales</taxon>
        <taxon>Sphingobacteriaceae</taxon>
        <taxon>Mucilaginibacter</taxon>
    </lineage>
</organism>
<gene>
    <name evidence="2" type="ORF">FSB76_26845</name>
</gene>
<dbReference type="SUPFAM" id="SSF56935">
    <property type="entry name" value="Porins"/>
    <property type="match status" value="1"/>
</dbReference>
<proteinExistence type="predicted"/>
<dbReference type="Gene3D" id="2.60.40.1930">
    <property type="match status" value="1"/>
</dbReference>